<reference evidence="2 3" key="1">
    <citation type="submission" date="2023-05" db="EMBL/GenBank/DDBJ databases">
        <title>B98-5 Cell Line De Novo Hybrid Assembly: An Optical Mapping Approach.</title>
        <authorList>
            <person name="Kananen K."/>
            <person name="Auerbach J.A."/>
            <person name="Kautto E."/>
            <person name="Blachly J.S."/>
        </authorList>
    </citation>
    <scope>NUCLEOTIDE SEQUENCE [LARGE SCALE GENOMIC DNA]</scope>
    <source>
        <strain evidence="2">B95-8</strain>
        <tissue evidence="2">Cell line</tissue>
    </source>
</reference>
<organism evidence="2 3">
    <name type="scientific">Saguinus oedipus</name>
    <name type="common">Cotton-top tamarin</name>
    <name type="synonym">Oedipomidas oedipus</name>
    <dbReference type="NCBI Taxonomy" id="9490"/>
    <lineage>
        <taxon>Eukaryota</taxon>
        <taxon>Metazoa</taxon>
        <taxon>Chordata</taxon>
        <taxon>Craniata</taxon>
        <taxon>Vertebrata</taxon>
        <taxon>Euteleostomi</taxon>
        <taxon>Mammalia</taxon>
        <taxon>Eutheria</taxon>
        <taxon>Euarchontoglires</taxon>
        <taxon>Primates</taxon>
        <taxon>Haplorrhini</taxon>
        <taxon>Platyrrhini</taxon>
        <taxon>Cebidae</taxon>
        <taxon>Callitrichinae</taxon>
        <taxon>Saguinus</taxon>
    </lineage>
</organism>
<evidence type="ECO:0000313" key="3">
    <source>
        <dbReference type="Proteomes" id="UP001266305"/>
    </source>
</evidence>
<gene>
    <name evidence="2" type="ORF">P7K49_018384</name>
</gene>
<feature type="region of interest" description="Disordered" evidence="1">
    <location>
        <begin position="85"/>
        <end position="123"/>
    </location>
</feature>
<evidence type="ECO:0000256" key="1">
    <source>
        <dbReference type="SAM" id="MobiDB-lite"/>
    </source>
</evidence>
<dbReference type="EMBL" id="JASSZA010000008">
    <property type="protein sequence ID" value="KAK2104528.1"/>
    <property type="molecule type" value="Genomic_DNA"/>
</dbReference>
<sequence length="145" mass="15670">MGGSLEAVAASAKRLPQDLVMVLEFGRHCRQNEHPLVGHARLKKWENRSQGALFTWADDCHPLLSHRSPNEEGESQIVMCVNELTLREPDEAEGTPGDHGKGTPQRYEAETTPPAGQCDARGQEAGAGLYLQMVSPGRVTVGGEG</sequence>
<protein>
    <submittedName>
        <fullName evidence="2">Uncharacterized protein</fullName>
    </submittedName>
</protein>
<dbReference type="Proteomes" id="UP001266305">
    <property type="component" value="Unassembled WGS sequence"/>
</dbReference>
<evidence type="ECO:0000313" key="2">
    <source>
        <dbReference type="EMBL" id="KAK2104528.1"/>
    </source>
</evidence>
<keyword evidence="3" id="KW-1185">Reference proteome</keyword>
<comment type="caution">
    <text evidence="2">The sequence shown here is derived from an EMBL/GenBank/DDBJ whole genome shotgun (WGS) entry which is preliminary data.</text>
</comment>
<name>A0ABQ9V779_SAGOE</name>
<proteinExistence type="predicted"/>
<accession>A0ABQ9V779</accession>